<accession>A0ABQ7W6N9</accession>
<dbReference type="EMBL" id="JAIVGD010000003">
    <property type="protein sequence ID" value="KAH0776382.1"/>
    <property type="molecule type" value="Genomic_DNA"/>
</dbReference>
<feature type="compositionally biased region" description="Acidic residues" evidence="1">
    <location>
        <begin position="103"/>
        <end position="112"/>
    </location>
</feature>
<feature type="compositionally biased region" description="Basic residues" evidence="1">
    <location>
        <begin position="51"/>
        <end position="62"/>
    </location>
</feature>
<gene>
    <name evidence="2" type="ORF">KY290_007793</name>
</gene>
<name>A0ABQ7W6N9_SOLTU</name>
<organism evidence="2 3">
    <name type="scientific">Solanum tuberosum</name>
    <name type="common">Potato</name>
    <dbReference type="NCBI Taxonomy" id="4113"/>
    <lineage>
        <taxon>Eukaryota</taxon>
        <taxon>Viridiplantae</taxon>
        <taxon>Streptophyta</taxon>
        <taxon>Embryophyta</taxon>
        <taxon>Tracheophyta</taxon>
        <taxon>Spermatophyta</taxon>
        <taxon>Magnoliopsida</taxon>
        <taxon>eudicotyledons</taxon>
        <taxon>Gunneridae</taxon>
        <taxon>Pentapetalae</taxon>
        <taxon>asterids</taxon>
        <taxon>lamiids</taxon>
        <taxon>Solanales</taxon>
        <taxon>Solanaceae</taxon>
        <taxon>Solanoideae</taxon>
        <taxon>Solaneae</taxon>
        <taxon>Solanum</taxon>
    </lineage>
</organism>
<dbReference type="Proteomes" id="UP000826656">
    <property type="component" value="Unassembled WGS sequence"/>
</dbReference>
<feature type="compositionally biased region" description="Basic residues" evidence="1">
    <location>
        <begin position="75"/>
        <end position="86"/>
    </location>
</feature>
<evidence type="ECO:0000313" key="2">
    <source>
        <dbReference type="EMBL" id="KAH0776382.1"/>
    </source>
</evidence>
<sequence length="112" mass="12493">MRGANQSQVNISELEAVKGTFEVGIVEKSAEREKKQQRKGKGKLVLSHSKGDKRKYVTRSKAQKVMGSVITASKAHTKRTRKRRREGLKPELPASTPLSIENSETEFEDAAK</sequence>
<feature type="region of interest" description="Disordered" evidence="1">
    <location>
        <begin position="31"/>
        <end position="112"/>
    </location>
</feature>
<evidence type="ECO:0000313" key="3">
    <source>
        <dbReference type="Proteomes" id="UP000826656"/>
    </source>
</evidence>
<protein>
    <submittedName>
        <fullName evidence="2">Uncharacterized protein</fullName>
    </submittedName>
</protein>
<reference evidence="2 3" key="1">
    <citation type="journal article" date="2021" name="bioRxiv">
        <title>Chromosome-scale and haplotype-resolved genome assembly of a tetraploid potato cultivar.</title>
        <authorList>
            <person name="Sun H."/>
            <person name="Jiao W.-B."/>
            <person name="Krause K."/>
            <person name="Campoy J.A."/>
            <person name="Goel M."/>
            <person name="Folz-Donahue K."/>
            <person name="Kukat C."/>
            <person name="Huettel B."/>
            <person name="Schneeberger K."/>
        </authorList>
    </citation>
    <scope>NUCLEOTIDE SEQUENCE [LARGE SCALE GENOMIC DNA]</scope>
    <source>
        <strain evidence="2">SolTubOtavaFocal</strain>
        <tissue evidence="2">Leaves</tissue>
    </source>
</reference>
<proteinExistence type="predicted"/>
<keyword evidence="3" id="KW-1185">Reference proteome</keyword>
<comment type="caution">
    <text evidence="2">The sequence shown here is derived from an EMBL/GenBank/DDBJ whole genome shotgun (WGS) entry which is preliminary data.</text>
</comment>
<evidence type="ECO:0000256" key="1">
    <source>
        <dbReference type="SAM" id="MobiDB-lite"/>
    </source>
</evidence>